<proteinExistence type="inferred from homology"/>
<dbReference type="InterPro" id="IPR051310">
    <property type="entry name" value="MCP_chemotaxis"/>
</dbReference>
<dbReference type="SUPFAM" id="SSF46458">
    <property type="entry name" value="Globin-like"/>
    <property type="match status" value="1"/>
</dbReference>
<accession>A0A1Y5EC26</accession>
<gene>
    <name evidence="10" type="ORF">A9Q75_11375</name>
</gene>
<dbReference type="PROSITE" id="PS01033">
    <property type="entry name" value="GLOBIN"/>
    <property type="match status" value="1"/>
</dbReference>
<dbReference type="GO" id="GO:0004888">
    <property type="term" value="F:transmembrane signaling receptor activity"/>
    <property type="evidence" value="ECO:0007669"/>
    <property type="project" value="InterPro"/>
</dbReference>
<evidence type="ECO:0000259" key="7">
    <source>
        <dbReference type="PROSITE" id="PS01033"/>
    </source>
</evidence>
<dbReference type="InterPro" id="IPR000971">
    <property type="entry name" value="Globin"/>
</dbReference>
<dbReference type="PANTHER" id="PTHR43531">
    <property type="entry name" value="PROTEIN ICFG"/>
    <property type="match status" value="1"/>
</dbReference>
<dbReference type="EMBL" id="MAAF01000067">
    <property type="protein sequence ID" value="OUR79979.1"/>
    <property type="molecule type" value="Genomic_DNA"/>
</dbReference>
<dbReference type="Proteomes" id="UP000243053">
    <property type="component" value="Unassembled WGS sequence"/>
</dbReference>
<feature type="region of interest" description="Disordered" evidence="6">
    <location>
        <begin position="886"/>
        <end position="934"/>
    </location>
</feature>
<dbReference type="CDD" id="cd12131">
    <property type="entry name" value="HGbI-like"/>
    <property type="match status" value="1"/>
</dbReference>
<dbReference type="PANTHER" id="PTHR43531:SF14">
    <property type="entry name" value="METHYL-ACCEPTING CHEMOTAXIS PROTEIN I-RELATED"/>
    <property type="match status" value="1"/>
</dbReference>
<dbReference type="Gene3D" id="3.30.450.20">
    <property type="entry name" value="PAS domain"/>
    <property type="match status" value="3"/>
</dbReference>
<evidence type="ECO:0000313" key="11">
    <source>
        <dbReference type="Proteomes" id="UP000243053"/>
    </source>
</evidence>
<evidence type="ECO:0000259" key="9">
    <source>
        <dbReference type="PROSITE" id="PS50885"/>
    </source>
</evidence>
<evidence type="ECO:0000313" key="10">
    <source>
        <dbReference type="EMBL" id="OUR79979.1"/>
    </source>
</evidence>
<dbReference type="GO" id="GO:0019825">
    <property type="term" value="F:oxygen binding"/>
    <property type="evidence" value="ECO:0007669"/>
    <property type="project" value="InterPro"/>
</dbReference>
<dbReference type="Pfam" id="PF13188">
    <property type="entry name" value="PAS_8"/>
    <property type="match status" value="3"/>
</dbReference>
<keyword evidence="3 5" id="KW-0807">Transducer</keyword>
<feature type="region of interest" description="Disordered" evidence="6">
    <location>
        <begin position="647"/>
        <end position="669"/>
    </location>
</feature>
<dbReference type="Pfam" id="PF00042">
    <property type="entry name" value="Globin"/>
    <property type="match status" value="1"/>
</dbReference>
<evidence type="ECO:0000256" key="5">
    <source>
        <dbReference type="PROSITE-ProRule" id="PRU00284"/>
    </source>
</evidence>
<dbReference type="Gene3D" id="1.10.287.950">
    <property type="entry name" value="Methyl-accepting chemotaxis protein"/>
    <property type="match status" value="1"/>
</dbReference>
<protein>
    <submittedName>
        <fullName evidence="10">Methyl-accepting chemotaxis protein</fullName>
    </submittedName>
</protein>
<feature type="domain" description="Globin" evidence="7">
    <location>
        <begin position="1"/>
        <end position="134"/>
    </location>
</feature>
<comment type="caution">
    <text evidence="10">The sequence shown here is derived from an EMBL/GenBank/DDBJ whole genome shotgun (WGS) entry which is preliminary data.</text>
</comment>
<organism evidence="10 11">
    <name type="scientific">Colwellia psychrerythraea</name>
    <name type="common">Vibrio psychroerythus</name>
    <dbReference type="NCBI Taxonomy" id="28229"/>
    <lineage>
        <taxon>Bacteria</taxon>
        <taxon>Pseudomonadati</taxon>
        <taxon>Pseudomonadota</taxon>
        <taxon>Gammaproteobacteria</taxon>
        <taxon>Alteromonadales</taxon>
        <taxon>Colwelliaceae</taxon>
        <taxon>Colwellia</taxon>
    </lineage>
</organism>
<evidence type="ECO:0000259" key="8">
    <source>
        <dbReference type="PROSITE" id="PS50111"/>
    </source>
</evidence>
<dbReference type="PROSITE" id="PS50885">
    <property type="entry name" value="HAMP"/>
    <property type="match status" value="1"/>
</dbReference>
<dbReference type="GO" id="GO:0007165">
    <property type="term" value="P:signal transduction"/>
    <property type="evidence" value="ECO:0007669"/>
    <property type="project" value="UniProtKB-KW"/>
</dbReference>
<dbReference type="SUPFAM" id="SSF58104">
    <property type="entry name" value="Methyl-accepting chemotaxis protein (MCP) signaling domain"/>
    <property type="match status" value="1"/>
</dbReference>
<feature type="domain" description="HAMP" evidence="9">
    <location>
        <begin position="577"/>
        <end position="629"/>
    </location>
</feature>
<dbReference type="InterPro" id="IPR004089">
    <property type="entry name" value="MCPsignal_dom"/>
</dbReference>
<keyword evidence="2" id="KW-0488">Methylation</keyword>
<dbReference type="InterPro" id="IPR004090">
    <property type="entry name" value="Chemotax_Me-accpt_rcpt"/>
</dbReference>
<dbReference type="SMART" id="SM00304">
    <property type="entry name" value="HAMP"/>
    <property type="match status" value="1"/>
</dbReference>
<evidence type="ECO:0000256" key="3">
    <source>
        <dbReference type="ARBA" id="ARBA00023224"/>
    </source>
</evidence>
<feature type="domain" description="Methyl-accepting transducer" evidence="8">
    <location>
        <begin position="634"/>
        <end position="863"/>
    </location>
</feature>
<dbReference type="SMART" id="SM00283">
    <property type="entry name" value="MA"/>
    <property type="match status" value="1"/>
</dbReference>
<dbReference type="InterPro" id="IPR009050">
    <property type="entry name" value="Globin-like_sf"/>
</dbReference>
<dbReference type="PRINTS" id="PR00260">
    <property type="entry name" value="CHEMTRNSDUCR"/>
</dbReference>
<comment type="similarity">
    <text evidence="4">Belongs to the methyl-accepting chemotaxis (MCP) protein family.</text>
</comment>
<dbReference type="GO" id="GO:0006935">
    <property type="term" value="P:chemotaxis"/>
    <property type="evidence" value="ECO:0007669"/>
    <property type="project" value="InterPro"/>
</dbReference>
<dbReference type="SMART" id="SM00091">
    <property type="entry name" value="PAS"/>
    <property type="match status" value="3"/>
</dbReference>
<name>A0A1Y5EC26_COLPS</name>
<dbReference type="Gene3D" id="1.10.490.10">
    <property type="entry name" value="Globins"/>
    <property type="match status" value="1"/>
</dbReference>
<comment type="subcellular location">
    <subcellularLocation>
        <location evidence="1">Membrane</location>
    </subcellularLocation>
</comment>
<dbReference type="Pfam" id="PF00015">
    <property type="entry name" value="MCPsignal"/>
    <property type="match status" value="1"/>
</dbReference>
<dbReference type="GO" id="GO:0005886">
    <property type="term" value="C:plasma membrane"/>
    <property type="evidence" value="ECO:0007669"/>
    <property type="project" value="TreeGrafter"/>
</dbReference>
<sequence length="934" mass="101361">MTPNQISLVQKSWQKVLPIAPQAAEIFYSTLFEMDPSLKALFPSNIADQGKKLMAMLDTAVKLLDNPDKLIPAVQNLGAKHLKYGAEPEHYDTVGAALLKTLAQGLGQDFTAPTKKAWTVVYQTLATTMITAANDAAITQSTKGSNMKKNTVDHEKSNDLSAQFQGALDQSATAFMMIDRDFNVTYANQATLSLLKKHETTFADNWPGFEASREAILSANIDNFHKKASHQRALLSDPSNLPYKTDISIKHLTFELNVSAIIDTAGEYIGNALEWQDVTEARIQENKAVQLQGAIDQSATASMMIDRDFNITYANAATLALLKEHEATFADNWPGFTADKEAVMGSNIDSFHKNPSHQRKLLADPNNLPYTTDIKIKHLTFELNVTAIIDAKGDYIGNALEWQDVTAIRAKSIEVGRLTSALQGMTTNLMMADPQGNIVYANPSVAKMLRRREAQLRTVLPSFSVDSMVGTNFDTFHKNPAHQQNLLGNPENLPYTTEISIVGLTFQLIAIPLRDEEANHVGTAVQWVDLTEEKDAQSQIDSLITDAIAGKLDSRIETTEYQGFMKELGDNINNLMDSIVEPINDAINIAQALADGDLTKSMRNDYGGEFLALANAMNGSIENLSNMVEEIRDASTNVFDSAREIASGNNELSHRTESQASSLEETASAMEELTSTVQQNAENASEASKLSSSVMDKASSGGAVVKNAITAMSDINKSSKKIADIISVIDEIAFQTNLLALNAAVEAARAGEQGRGFAVVAAEVRNLAQRSAGAAKEIKGLINDSVEAVGQGTKLVDETGQTFSELVTAIEDVSKMIGDIDSAGKEQSAGIGEVSAAVSQMDEMTQQNAALVEEAAASSKSMEEQSQSLLDQVAFFNNGDMAQQPVTVQRHRRVKPRQAAPTARQSNFSPAVAPKPARVARRPSTTVDQEWEEF</sequence>
<reference evidence="11" key="1">
    <citation type="journal article" date="2017" name="Proc. Natl. Acad. Sci. U.S.A.">
        <title>Simulation of Deepwater Horizon oil plume reveals substrate specialization within a complex community of hydrocarbon degraders.</title>
        <authorList>
            <person name="Hu P."/>
            <person name="Dubinsky E.A."/>
            <person name="Probst A.J."/>
            <person name="Wang J."/>
            <person name="Sieber C.M.K."/>
            <person name="Tom L.M."/>
            <person name="Gardinali P."/>
            <person name="Banfield J.F."/>
            <person name="Atlas R.M."/>
            <person name="Andersen G.L."/>
        </authorList>
    </citation>
    <scope>NUCLEOTIDE SEQUENCE [LARGE SCALE GENOMIC DNA]</scope>
</reference>
<dbReference type="GO" id="GO:0020037">
    <property type="term" value="F:heme binding"/>
    <property type="evidence" value="ECO:0007669"/>
    <property type="project" value="InterPro"/>
</dbReference>
<evidence type="ECO:0000256" key="6">
    <source>
        <dbReference type="SAM" id="MobiDB-lite"/>
    </source>
</evidence>
<dbReference type="InterPro" id="IPR000014">
    <property type="entry name" value="PAS"/>
</dbReference>
<dbReference type="AlphaFoldDB" id="A0A1Y5EC26"/>
<dbReference type="CDD" id="cd11386">
    <property type="entry name" value="MCP_signal"/>
    <property type="match status" value="1"/>
</dbReference>
<evidence type="ECO:0000256" key="2">
    <source>
        <dbReference type="ARBA" id="ARBA00022481"/>
    </source>
</evidence>
<evidence type="ECO:0000256" key="4">
    <source>
        <dbReference type="ARBA" id="ARBA00029447"/>
    </source>
</evidence>
<dbReference type="FunFam" id="1.10.287.950:FF:000001">
    <property type="entry name" value="Methyl-accepting chemotaxis sensory transducer"/>
    <property type="match status" value="1"/>
</dbReference>
<dbReference type="PROSITE" id="PS50111">
    <property type="entry name" value="CHEMOTAXIS_TRANSDUC_2"/>
    <property type="match status" value="1"/>
</dbReference>
<dbReference type="InterPro" id="IPR012292">
    <property type="entry name" value="Globin/Proto"/>
</dbReference>
<dbReference type="Pfam" id="PF18947">
    <property type="entry name" value="HAMP_2"/>
    <property type="match status" value="1"/>
</dbReference>
<dbReference type="InterPro" id="IPR003660">
    <property type="entry name" value="HAMP_dom"/>
</dbReference>
<evidence type="ECO:0000256" key="1">
    <source>
        <dbReference type="ARBA" id="ARBA00004370"/>
    </source>
</evidence>